<dbReference type="NCBIfam" id="TIGR00460">
    <property type="entry name" value="fmt"/>
    <property type="match status" value="1"/>
</dbReference>
<evidence type="ECO:0000259" key="10">
    <source>
        <dbReference type="Pfam" id="PF02911"/>
    </source>
</evidence>
<dbReference type="InterPro" id="IPR044135">
    <property type="entry name" value="Met-tRNA-FMT_C"/>
</dbReference>
<evidence type="ECO:0000259" key="9">
    <source>
        <dbReference type="Pfam" id="PF00551"/>
    </source>
</evidence>
<dbReference type="STRING" id="1882918.BCY86_06330"/>
<dbReference type="AlphaFoldDB" id="A0A1L6MXY1"/>
<dbReference type="GO" id="GO:0005829">
    <property type="term" value="C:cytosol"/>
    <property type="evidence" value="ECO:0007669"/>
    <property type="project" value="TreeGrafter"/>
</dbReference>
<dbReference type="Proteomes" id="UP000185544">
    <property type="component" value="Chromosome"/>
</dbReference>
<dbReference type="SUPFAM" id="SSF50486">
    <property type="entry name" value="FMT C-terminal domain-like"/>
    <property type="match status" value="1"/>
</dbReference>
<dbReference type="PANTHER" id="PTHR11138">
    <property type="entry name" value="METHIONYL-TRNA FORMYLTRANSFERASE"/>
    <property type="match status" value="1"/>
</dbReference>
<dbReference type="InterPro" id="IPR041711">
    <property type="entry name" value="Met-tRNA-FMT_N"/>
</dbReference>
<comment type="similarity">
    <text evidence="2 8">Belongs to the Fmt family.</text>
</comment>
<feature type="domain" description="Formyl transferase C-terminal" evidence="10">
    <location>
        <begin position="203"/>
        <end position="302"/>
    </location>
</feature>
<dbReference type="HAMAP" id="MF_00182">
    <property type="entry name" value="Formyl_trans"/>
    <property type="match status" value="1"/>
</dbReference>
<dbReference type="Pfam" id="PF02911">
    <property type="entry name" value="Formyl_trans_C"/>
    <property type="match status" value="1"/>
</dbReference>
<evidence type="ECO:0000256" key="1">
    <source>
        <dbReference type="ARBA" id="ARBA00002606"/>
    </source>
</evidence>
<evidence type="ECO:0000256" key="2">
    <source>
        <dbReference type="ARBA" id="ARBA00010699"/>
    </source>
</evidence>
<evidence type="ECO:0000313" key="11">
    <source>
        <dbReference type="EMBL" id="APS00336.1"/>
    </source>
</evidence>
<dbReference type="Pfam" id="PF00551">
    <property type="entry name" value="Formyl_trans_N"/>
    <property type="match status" value="1"/>
</dbReference>
<dbReference type="KEGG" id="pabo:BCY86_06330"/>
<evidence type="ECO:0000256" key="6">
    <source>
        <dbReference type="ARBA" id="ARBA00022917"/>
    </source>
</evidence>
<keyword evidence="5 8" id="KW-0808">Transferase</keyword>
<feature type="binding site" evidence="8">
    <location>
        <begin position="108"/>
        <end position="111"/>
    </location>
    <ligand>
        <name>(6S)-5,6,7,8-tetrahydrofolate</name>
        <dbReference type="ChEBI" id="CHEBI:57453"/>
    </ligand>
</feature>
<dbReference type="EC" id="2.1.2.9" evidence="3 8"/>
<comment type="function">
    <text evidence="1 8">Attaches a formyl group to the free amino group of methionyl-tRNA(fMet). The formyl group appears to play a dual role in the initiator identity of N-formylmethionyl-tRNA by promoting its recognition by IF2 and preventing the misappropriation of this tRNA by the elongation apparatus.</text>
</comment>
<evidence type="ECO:0000256" key="5">
    <source>
        <dbReference type="ARBA" id="ARBA00022679"/>
    </source>
</evidence>
<dbReference type="OrthoDB" id="9802815at2"/>
<gene>
    <name evidence="8" type="primary">fmt</name>
    <name evidence="11" type="ORF">BCY86_06330</name>
</gene>
<dbReference type="PANTHER" id="PTHR11138:SF5">
    <property type="entry name" value="METHIONYL-TRNA FORMYLTRANSFERASE, MITOCHONDRIAL"/>
    <property type="match status" value="1"/>
</dbReference>
<dbReference type="Gene3D" id="3.40.50.170">
    <property type="entry name" value="Formyl transferase, N-terminal domain"/>
    <property type="match status" value="1"/>
</dbReference>
<dbReference type="GO" id="GO:0004479">
    <property type="term" value="F:methionyl-tRNA formyltransferase activity"/>
    <property type="evidence" value="ECO:0007669"/>
    <property type="project" value="UniProtKB-UniRule"/>
</dbReference>
<proteinExistence type="inferred from homology"/>
<evidence type="ECO:0000256" key="4">
    <source>
        <dbReference type="ARBA" id="ARBA00016014"/>
    </source>
</evidence>
<protein>
    <recommendedName>
        <fullName evidence="4 8">Methionyl-tRNA formyltransferase</fullName>
        <ecNumber evidence="3 8">2.1.2.9</ecNumber>
    </recommendedName>
</protein>
<dbReference type="InterPro" id="IPR005794">
    <property type="entry name" value="Fmt"/>
</dbReference>
<dbReference type="SUPFAM" id="SSF53328">
    <property type="entry name" value="Formyltransferase"/>
    <property type="match status" value="1"/>
</dbReference>
<evidence type="ECO:0000256" key="3">
    <source>
        <dbReference type="ARBA" id="ARBA00012261"/>
    </source>
</evidence>
<dbReference type="InterPro" id="IPR005793">
    <property type="entry name" value="Formyl_trans_C"/>
</dbReference>
<reference evidence="11 12" key="1">
    <citation type="submission" date="2016-08" db="EMBL/GenBank/DDBJ databases">
        <title>Identification and validation of antigenic proteins from Pajaroellobacter abortibovis using de-novo genome sequence assembly and reverse vaccinology.</title>
        <authorList>
            <person name="Welly B.T."/>
            <person name="Miller M.R."/>
            <person name="Stott J.L."/>
            <person name="Blanchard M.T."/>
            <person name="Islas-Trejo A.D."/>
            <person name="O'Rourke S.M."/>
            <person name="Young A.E."/>
            <person name="Medrano J.F."/>
            <person name="Van Eenennaam A.L."/>
        </authorList>
    </citation>
    <scope>NUCLEOTIDE SEQUENCE [LARGE SCALE GENOMIC DNA]</scope>
    <source>
        <strain evidence="11 12">BTF92-0548A/99-0131</strain>
    </source>
</reference>
<comment type="catalytic activity">
    <reaction evidence="7 8">
        <text>L-methionyl-tRNA(fMet) + (6R)-10-formyltetrahydrofolate = N-formyl-L-methionyl-tRNA(fMet) + (6S)-5,6,7,8-tetrahydrofolate + H(+)</text>
        <dbReference type="Rhea" id="RHEA:24380"/>
        <dbReference type="Rhea" id="RHEA-COMP:9952"/>
        <dbReference type="Rhea" id="RHEA-COMP:9953"/>
        <dbReference type="ChEBI" id="CHEBI:15378"/>
        <dbReference type="ChEBI" id="CHEBI:57453"/>
        <dbReference type="ChEBI" id="CHEBI:78530"/>
        <dbReference type="ChEBI" id="CHEBI:78844"/>
        <dbReference type="ChEBI" id="CHEBI:195366"/>
        <dbReference type="EC" id="2.1.2.9"/>
    </reaction>
</comment>
<name>A0A1L6MXY1_9BACT</name>
<dbReference type="EMBL" id="CP016908">
    <property type="protein sequence ID" value="APS00336.1"/>
    <property type="molecule type" value="Genomic_DNA"/>
</dbReference>
<dbReference type="InterPro" id="IPR036477">
    <property type="entry name" value="Formyl_transf_N_sf"/>
</dbReference>
<accession>A0A1L6MXY1</accession>
<dbReference type="InterPro" id="IPR002376">
    <property type="entry name" value="Formyl_transf_N"/>
</dbReference>
<keyword evidence="12" id="KW-1185">Reference proteome</keyword>
<evidence type="ECO:0000313" key="12">
    <source>
        <dbReference type="Proteomes" id="UP000185544"/>
    </source>
</evidence>
<evidence type="ECO:0000256" key="7">
    <source>
        <dbReference type="ARBA" id="ARBA00048558"/>
    </source>
</evidence>
<dbReference type="InterPro" id="IPR011034">
    <property type="entry name" value="Formyl_transferase-like_C_sf"/>
</dbReference>
<dbReference type="CDD" id="cd08646">
    <property type="entry name" value="FMT_core_Met-tRNA-FMT_N"/>
    <property type="match status" value="1"/>
</dbReference>
<dbReference type="CDD" id="cd08704">
    <property type="entry name" value="Met_tRNA_FMT_C"/>
    <property type="match status" value="1"/>
</dbReference>
<dbReference type="Gene3D" id="3.10.25.10">
    <property type="entry name" value="Formyl transferase, C-terminal domain"/>
    <property type="match status" value="1"/>
</dbReference>
<evidence type="ECO:0000256" key="8">
    <source>
        <dbReference type="HAMAP-Rule" id="MF_00182"/>
    </source>
</evidence>
<sequence>MKAIFFGTPAFAVPSLQALCSVAEVLAVVCQPDKPAGRGRHLTIPAVKSFALELGLPVIQPTSIRTEGWMDWFESLQLDVALIVAYGKLLPKRILDAPRFGCVNVHASLLPKYRGAAPIPWSILKGEHVTGITLMKLDEGTDTGDIITSVSTPIGAEETAGELTQRLALVGADAVRRDLPSYLAGHLPLHPQCHEEATLSPPLRKEQGAIQWESAATSIHQHVRAFNPWPGAYTFLQGRRIKIHAVRPLIPMSPIQEPPGTVILADKSHLIVACGNHGAVEILTIQSDGGKPMQGTAFVRGRGTQTGDIFYS</sequence>
<organism evidence="11 12">
    <name type="scientific">Pajaroellobacter abortibovis</name>
    <dbReference type="NCBI Taxonomy" id="1882918"/>
    <lineage>
        <taxon>Bacteria</taxon>
        <taxon>Pseudomonadati</taxon>
        <taxon>Myxococcota</taxon>
        <taxon>Polyangia</taxon>
        <taxon>Polyangiales</taxon>
        <taxon>Polyangiaceae</taxon>
    </lineage>
</organism>
<feature type="domain" description="Formyl transferase N-terminal" evidence="9">
    <location>
        <begin position="6"/>
        <end position="171"/>
    </location>
</feature>
<keyword evidence="6 8" id="KW-0648">Protein biosynthesis</keyword>
<dbReference type="InterPro" id="IPR037022">
    <property type="entry name" value="Formyl_trans_C_sf"/>
</dbReference>